<keyword evidence="6" id="KW-0418">Kinase</keyword>
<evidence type="ECO:0000256" key="6">
    <source>
        <dbReference type="ARBA" id="ARBA00022777"/>
    </source>
</evidence>
<dbReference type="InterPro" id="IPR036890">
    <property type="entry name" value="HATPase_C_sf"/>
</dbReference>
<dbReference type="InterPro" id="IPR050482">
    <property type="entry name" value="Sensor_HK_TwoCompSys"/>
</dbReference>
<dbReference type="Gene3D" id="3.30.565.10">
    <property type="entry name" value="Histidine kinase-like ATPase, C-terminal domain"/>
    <property type="match status" value="1"/>
</dbReference>
<keyword evidence="4" id="KW-0808">Transferase</keyword>
<dbReference type="Pfam" id="PF02518">
    <property type="entry name" value="HATPase_c"/>
    <property type="match status" value="1"/>
</dbReference>
<evidence type="ECO:0000256" key="7">
    <source>
        <dbReference type="ARBA" id="ARBA00022840"/>
    </source>
</evidence>
<proteinExistence type="predicted"/>
<dbReference type="Pfam" id="PF13424">
    <property type="entry name" value="TPR_12"/>
    <property type="match status" value="1"/>
</dbReference>
<comment type="caution">
    <text evidence="13">The sequence shown here is derived from an EMBL/GenBank/DDBJ whole genome shotgun (WGS) entry which is preliminary data.</text>
</comment>
<dbReference type="CDD" id="cd16917">
    <property type="entry name" value="HATPase_UhpB-NarQ-NarX-like"/>
    <property type="match status" value="1"/>
</dbReference>
<keyword evidence="5" id="KW-0547">Nucleotide-binding</keyword>
<dbReference type="PANTHER" id="PTHR24421:SF10">
    <property type="entry name" value="NITRATE_NITRITE SENSOR PROTEIN NARQ"/>
    <property type="match status" value="1"/>
</dbReference>
<keyword evidence="8" id="KW-0902">Two-component regulatory system</keyword>
<dbReference type="PROSITE" id="PS50109">
    <property type="entry name" value="HIS_KIN"/>
    <property type="match status" value="1"/>
</dbReference>
<name>A0ABX1D8B7_9FLAO</name>
<feature type="chain" id="PRO_5045303026" description="histidine kinase" evidence="11">
    <location>
        <begin position="20"/>
        <end position="643"/>
    </location>
</feature>
<feature type="signal peptide" evidence="11">
    <location>
        <begin position="1"/>
        <end position="19"/>
    </location>
</feature>
<feature type="transmembrane region" description="Helical" evidence="10">
    <location>
        <begin position="396"/>
        <end position="415"/>
    </location>
</feature>
<keyword evidence="11" id="KW-0732">Signal</keyword>
<organism evidence="13 14">
    <name type="scientific">Tamlana crocina</name>
    <dbReference type="NCBI Taxonomy" id="393006"/>
    <lineage>
        <taxon>Bacteria</taxon>
        <taxon>Pseudomonadati</taxon>
        <taxon>Bacteroidota</taxon>
        <taxon>Flavobacteriia</taxon>
        <taxon>Flavobacteriales</taxon>
        <taxon>Flavobacteriaceae</taxon>
        <taxon>Tamlana</taxon>
    </lineage>
</organism>
<reference evidence="13 14" key="1">
    <citation type="submission" date="2020-03" db="EMBL/GenBank/DDBJ databases">
        <title>Tamlana sp. nov, isolated from XXX.</title>
        <authorList>
            <person name="Cao W.R."/>
        </authorList>
    </citation>
    <scope>NUCLEOTIDE SEQUENCE [LARGE SCALE GENOMIC DNA]</scope>
    <source>
        <strain evidence="13 14">HST1-43</strain>
    </source>
</reference>
<evidence type="ECO:0000256" key="2">
    <source>
        <dbReference type="ARBA" id="ARBA00012438"/>
    </source>
</evidence>
<feature type="domain" description="Histidine kinase" evidence="12">
    <location>
        <begin position="554"/>
        <end position="639"/>
    </location>
</feature>
<accession>A0ABX1D8B7</accession>
<keyword evidence="7" id="KW-0067">ATP-binding</keyword>
<dbReference type="SMART" id="SM00028">
    <property type="entry name" value="TPR"/>
    <property type="match status" value="7"/>
</dbReference>
<gene>
    <name evidence="13" type="ORF">HC176_03635</name>
</gene>
<dbReference type="InterPro" id="IPR011990">
    <property type="entry name" value="TPR-like_helical_dom_sf"/>
</dbReference>
<evidence type="ECO:0000256" key="9">
    <source>
        <dbReference type="PROSITE-ProRule" id="PRU00339"/>
    </source>
</evidence>
<dbReference type="SUPFAM" id="SSF55874">
    <property type="entry name" value="ATPase domain of HSP90 chaperone/DNA topoisomerase II/histidine kinase"/>
    <property type="match status" value="1"/>
</dbReference>
<feature type="repeat" description="TPR" evidence="9">
    <location>
        <begin position="242"/>
        <end position="275"/>
    </location>
</feature>
<dbReference type="SMART" id="SM00387">
    <property type="entry name" value="HATPase_c"/>
    <property type="match status" value="1"/>
</dbReference>
<evidence type="ECO:0000256" key="1">
    <source>
        <dbReference type="ARBA" id="ARBA00000085"/>
    </source>
</evidence>
<dbReference type="Pfam" id="PF13181">
    <property type="entry name" value="TPR_8"/>
    <property type="match status" value="1"/>
</dbReference>
<keyword evidence="10" id="KW-1133">Transmembrane helix</keyword>
<dbReference type="SUPFAM" id="SSF48452">
    <property type="entry name" value="TPR-like"/>
    <property type="match status" value="2"/>
</dbReference>
<dbReference type="PROSITE" id="PS50005">
    <property type="entry name" value="TPR"/>
    <property type="match status" value="3"/>
</dbReference>
<keyword evidence="3" id="KW-0597">Phosphoprotein</keyword>
<dbReference type="InterPro" id="IPR005467">
    <property type="entry name" value="His_kinase_dom"/>
</dbReference>
<dbReference type="Gene3D" id="1.25.40.10">
    <property type="entry name" value="Tetratricopeptide repeat domain"/>
    <property type="match status" value="3"/>
</dbReference>
<dbReference type="Proteomes" id="UP000760545">
    <property type="component" value="Unassembled WGS sequence"/>
</dbReference>
<evidence type="ECO:0000313" key="14">
    <source>
        <dbReference type="Proteomes" id="UP000760545"/>
    </source>
</evidence>
<dbReference type="RefSeq" id="WP_167916830.1">
    <property type="nucleotide sequence ID" value="NZ_JAAVJS010000004.1"/>
</dbReference>
<feature type="repeat" description="TPR" evidence="9">
    <location>
        <begin position="202"/>
        <end position="235"/>
    </location>
</feature>
<dbReference type="PANTHER" id="PTHR24421">
    <property type="entry name" value="NITRATE/NITRITE SENSOR PROTEIN NARX-RELATED"/>
    <property type="match status" value="1"/>
</dbReference>
<evidence type="ECO:0000256" key="5">
    <source>
        <dbReference type="ARBA" id="ARBA00022741"/>
    </source>
</evidence>
<keyword evidence="14" id="KW-1185">Reference proteome</keyword>
<comment type="catalytic activity">
    <reaction evidence="1">
        <text>ATP + protein L-histidine = ADP + protein N-phospho-L-histidine.</text>
        <dbReference type="EC" id="2.7.13.3"/>
    </reaction>
</comment>
<sequence length="643" mass="73172">MKSILSIVGLWFVLTSAFAQNESPIDSLKFELTKPQPDSVQVKILNELAYYYSYKNIDTSFVYARDALKRAERLGFHAGRAKANLYIGNAFMFTNQYDSARYYFNAASKICDQYNVKKSAVYSSLGILYKAEGNYEKAIDTYFEGIAYDESTNNDYGKFIKLINIGNVYSKMGNLTKSTEYELQALKLAKISKNENMQFALGTLLNNIGGGYAQLKDYDKALQYFNESLAVNTENQNTKEIARNYNNLGVVYHEKGDFEQALHVLKKALKIREDLKDEDEQIETQMVLGTVYGKMKNETLSELHFSKALQIAKKINDKSLISEVYLAMSDSYVLQNNHSRALQNFKNHAQFKDSVLLDNNLKNISEIEIKYQTEKKDKAIVEQQLKLQKQEAQNSFMFGTLIFLVLMSILLFFLFKQRQKRKNQEILTLKREFQIKTLESLIEGEEKERLRIAKELHDGVNGDLSAIKYKLSSLMEMNNAVIKEAIAMIDDSCKQVRAISHNLVPPSLESFNLVEATQVYCDNLNELHSGLNIVFQHLGDAVNMRKKAEINAYRIIQELVANSIKHAEATTINVQISSHGDNVQITVEDEGKGFDKNEVDASGIGLSNVQSRVDYLKAEIDFISNDKGTSYTIDIDKNLINEN</sequence>
<dbReference type="InterPro" id="IPR003594">
    <property type="entry name" value="HATPase_dom"/>
</dbReference>
<protein>
    <recommendedName>
        <fullName evidence="2">histidine kinase</fullName>
        <ecNumber evidence="2">2.7.13.3</ecNumber>
    </recommendedName>
</protein>
<evidence type="ECO:0000256" key="11">
    <source>
        <dbReference type="SAM" id="SignalP"/>
    </source>
</evidence>
<dbReference type="Gene3D" id="1.20.5.1930">
    <property type="match status" value="1"/>
</dbReference>
<dbReference type="InterPro" id="IPR019734">
    <property type="entry name" value="TPR_rpt"/>
</dbReference>
<feature type="repeat" description="TPR" evidence="9">
    <location>
        <begin position="119"/>
        <end position="152"/>
    </location>
</feature>
<dbReference type="Pfam" id="PF13176">
    <property type="entry name" value="TPR_7"/>
    <property type="match status" value="1"/>
</dbReference>
<keyword evidence="9" id="KW-0802">TPR repeat</keyword>
<evidence type="ECO:0000256" key="8">
    <source>
        <dbReference type="ARBA" id="ARBA00023012"/>
    </source>
</evidence>
<dbReference type="EC" id="2.7.13.3" evidence="2"/>
<dbReference type="Pfam" id="PF07730">
    <property type="entry name" value="HisKA_3"/>
    <property type="match status" value="1"/>
</dbReference>
<evidence type="ECO:0000259" key="12">
    <source>
        <dbReference type="PROSITE" id="PS50109"/>
    </source>
</evidence>
<keyword evidence="10" id="KW-0812">Transmembrane</keyword>
<evidence type="ECO:0000256" key="4">
    <source>
        <dbReference type="ARBA" id="ARBA00022679"/>
    </source>
</evidence>
<dbReference type="EMBL" id="JAAVJS010000004">
    <property type="protein sequence ID" value="NJX14576.1"/>
    <property type="molecule type" value="Genomic_DNA"/>
</dbReference>
<evidence type="ECO:0000313" key="13">
    <source>
        <dbReference type="EMBL" id="NJX14576.1"/>
    </source>
</evidence>
<evidence type="ECO:0000256" key="10">
    <source>
        <dbReference type="SAM" id="Phobius"/>
    </source>
</evidence>
<evidence type="ECO:0000256" key="3">
    <source>
        <dbReference type="ARBA" id="ARBA00022553"/>
    </source>
</evidence>
<keyword evidence="10" id="KW-0472">Membrane</keyword>
<dbReference type="PROSITE" id="PS50293">
    <property type="entry name" value="TPR_REGION"/>
    <property type="match status" value="1"/>
</dbReference>
<dbReference type="InterPro" id="IPR011712">
    <property type="entry name" value="Sig_transdc_His_kin_sub3_dim/P"/>
</dbReference>